<dbReference type="Gene3D" id="3.40.50.720">
    <property type="entry name" value="NAD(P)-binding Rossmann-like Domain"/>
    <property type="match status" value="1"/>
</dbReference>
<evidence type="ECO:0000256" key="2">
    <source>
        <dbReference type="ARBA" id="ARBA00022857"/>
    </source>
</evidence>
<keyword evidence="3" id="KW-0560">Oxidoreductase</keyword>
<keyword evidence="6" id="KW-1185">Reference proteome</keyword>
<keyword evidence="2" id="KW-0521">NADP</keyword>
<name>A0AAN6SAS7_9PEZI</name>
<organism evidence="5 6">
    <name type="scientific">Pseudoneurospora amorphoporcata</name>
    <dbReference type="NCBI Taxonomy" id="241081"/>
    <lineage>
        <taxon>Eukaryota</taxon>
        <taxon>Fungi</taxon>
        <taxon>Dikarya</taxon>
        <taxon>Ascomycota</taxon>
        <taxon>Pezizomycotina</taxon>
        <taxon>Sordariomycetes</taxon>
        <taxon>Sordariomycetidae</taxon>
        <taxon>Sordariales</taxon>
        <taxon>Sordariaceae</taxon>
        <taxon>Pseudoneurospora</taxon>
    </lineage>
</organism>
<dbReference type="Pfam" id="PF05368">
    <property type="entry name" value="NmrA"/>
    <property type="match status" value="1"/>
</dbReference>
<evidence type="ECO:0000259" key="4">
    <source>
        <dbReference type="Pfam" id="PF05368"/>
    </source>
</evidence>
<evidence type="ECO:0000256" key="3">
    <source>
        <dbReference type="ARBA" id="ARBA00023002"/>
    </source>
</evidence>
<dbReference type="PANTHER" id="PTHR42748:SF30">
    <property type="entry name" value="NMRA-LIKE DOMAIN-CONTAINING PROTEIN"/>
    <property type="match status" value="1"/>
</dbReference>
<dbReference type="AlphaFoldDB" id="A0AAN6SAS7"/>
<comment type="similarity">
    <text evidence="1">Belongs to the NmrA-type oxidoreductase family.</text>
</comment>
<evidence type="ECO:0000256" key="1">
    <source>
        <dbReference type="ARBA" id="ARBA00006328"/>
    </source>
</evidence>
<dbReference type="PANTHER" id="PTHR42748">
    <property type="entry name" value="NITROGEN METABOLITE REPRESSION PROTEIN NMRA FAMILY MEMBER"/>
    <property type="match status" value="1"/>
</dbReference>
<dbReference type="InterPro" id="IPR008030">
    <property type="entry name" value="NmrA-like"/>
</dbReference>
<dbReference type="InterPro" id="IPR051164">
    <property type="entry name" value="NmrA-like_oxidored"/>
</dbReference>
<reference evidence="5" key="1">
    <citation type="journal article" date="2023" name="Mol. Phylogenet. Evol.">
        <title>Genome-scale phylogeny and comparative genomics of the fungal order Sordariales.</title>
        <authorList>
            <person name="Hensen N."/>
            <person name="Bonometti L."/>
            <person name="Westerberg I."/>
            <person name="Brannstrom I.O."/>
            <person name="Guillou S."/>
            <person name="Cros-Aarteil S."/>
            <person name="Calhoun S."/>
            <person name="Haridas S."/>
            <person name="Kuo A."/>
            <person name="Mondo S."/>
            <person name="Pangilinan J."/>
            <person name="Riley R."/>
            <person name="LaButti K."/>
            <person name="Andreopoulos B."/>
            <person name="Lipzen A."/>
            <person name="Chen C."/>
            <person name="Yan M."/>
            <person name="Daum C."/>
            <person name="Ng V."/>
            <person name="Clum A."/>
            <person name="Steindorff A."/>
            <person name="Ohm R.A."/>
            <person name="Martin F."/>
            <person name="Silar P."/>
            <person name="Natvig D.O."/>
            <person name="Lalanne C."/>
            <person name="Gautier V."/>
            <person name="Ament-Velasquez S.L."/>
            <person name="Kruys A."/>
            <person name="Hutchinson M.I."/>
            <person name="Powell A.J."/>
            <person name="Barry K."/>
            <person name="Miller A.N."/>
            <person name="Grigoriev I.V."/>
            <person name="Debuchy R."/>
            <person name="Gladieux P."/>
            <person name="Hiltunen Thoren M."/>
            <person name="Johannesson H."/>
        </authorList>
    </citation>
    <scope>NUCLEOTIDE SEQUENCE</scope>
    <source>
        <strain evidence="5">CBS 626.80</strain>
    </source>
</reference>
<dbReference type="GO" id="GO:0016491">
    <property type="term" value="F:oxidoreductase activity"/>
    <property type="evidence" value="ECO:0007669"/>
    <property type="project" value="UniProtKB-KW"/>
</dbReference>
<sequence length="128" mass="13480">MTYAYIASDVTIHQLHHHQQCPPPKTVIVIGATGSQDGSVVSSFLHNPSSYHLRVLIRSPTNPTSQNLSSRGVEVVSADVNHPSILGPAFAGAYVIFAATAYSGPPSPLSVDTGAGEEELAAVEEHSY</sequence>
<dbReference type="GO" id="GO:0005634">
    <property type="term" value="C:nucleus"/>
    <property type="evidence" value="ECO:0007669"/>
    <property type="project" value="TreeGrafter"/>
</dbReference>
<accession>A0AAN6SAS7</accession>
<dbReference type="EMBL" id="MU859366">
    <property type="protein sequence ID" value="KAK3947357.1"/>
    <property type="molecule type" value="Genomic_DNA"/>
</dbReference>
<evidence type="ECO:0000313" key="6">
    <source>
        <dbReference type="Proteomes" id="UP001303222"/>
    </source>
</evidence>
<protein>
    <recommendedName>
        <fullName evidence="4">NmrA-like domain-containing protein</fullName>
    </recommendedName>
</protein>
<proteinExistence type="inferred from homology"/>
<comment type="caution">
    <text evidence="5">The sequence shown here is derived from an EMBL/GenBank/DDBJ whole genome shotgun (WGS) entry which is preliminary data.</text>
</comment>
<evidence type="ECO:0000313" key="5">
    <source>
        <dbReference type="EMBL" id="KAK3947357.1"/>
    </source>
</evidence>
<gene>
    <name evidence="5" type="ORF">QBC32DRAFT_318930</name>
</gene>
<feature type="domain" description="NmrA-like" evidence="4">
    <location>
        <begin position="25"/>
        <end position="101"/>
    </location>
</feature>
<dbReference type="InterPro" id="IPR036291">
    <property type="entry name" value="NAD(P)-bd_dom_sf"/>
</dbReference>
<dbReference type="Proteomes" id="UP001303222">
    <property type="component" value="Unassembled WGS sequence"/>
</dbReference>
<dbReference type="SUPFAM" id="SSF51735">
    <property type="entry name" value="NAD(P)-binding Rossmann-fold domains"/>
    <property type="match status" value="1"/>
</dbReference>
<reference evidence="5" key="2">
    <citation type="submission" date="2023-06" db="EMBL/GenBank/DDBJ databases">
        <authorList>
            <consortium name="Lawrence Berkeley National Laboratory"/>
            <person name="Mondo S.J."/>
            <person name="Hensen N."/>
            <person name="Bonometti L."/>
            <person name="Westerberg I."/>
            <person name="Brannstrom I.O."/>
            <person name="Guillou S."/>
            <person name="Cros-Aarteil S."/>
            <person name="Calhoun S."/>
            <person name="Haridas S."/>
            <person name="Kuo A."/>
            <person name="Pangilinan J."/>
            <person name="Riley R."/>
            <person name="Labutti K."/>
            <person name="Andreopoulos B."/>
            <person name="Lipzen A."/>
            <person name="Chen C."/>
            <person name="Yanf M."/>
            <person name="Daum C."/>
            <person name="Ng V."/>
            <person name="Clum A."/>
            <person name="Steindorff A."/>
            <person name="Ohm R."/>
            <person name="Martin F."/>
            <person name="Silar P."/>
            <person name="Natvig D."/>
            <person name="Lalanne C."/>
            <person name="Gautier V."/>
            <person name="Ament-Velasquez S.L."/>
            <person name="Kruys A."/>
            <person name="Hutchinson M.I."/>
            <person name="Powell A.J."/>
            <person name="Barry K."/>
            <person name="Miller A.N."/>
            <person name="Grigoriev I.V."/>
            <person name="Debuchy R."/>
            <person name="Gladieux P."/>
            <person name="Thoren M.H."/>
            <person name="Johannesson H."/>
        </authorList>
    </citation>
    <scope>NUCLEOTIDE SEQUENCE</scope>
    <source>
        <strain evidence="5">CBS 626.80</strain>
    </source>
</reference>